<evidence type="ECO:0000256" key="9">
    <source>
        <dbReference type="ARBA" id="ARBA00023125"/>
    </source>
</evidence>
<evidence type="ECO:0000256" key="14">
    <source>
        <dbReference type="NCBIfam" id="TIGR00228"/>
    </source>
</evidence>
<dbReference type="AlphaFoldDB" id="A0A2M7B8E9"/>
<dbReference type="GO" id="GO:0000287">
    <property type="term" value="F:magnesium ion binding"/>
    <property type="evidence" value="ECO:0007669"/>
    <property type="project" value="UniProtKB-UniRule"/>
</dbReference>
<accession>A0A2M7B8E9</accession>
<dbReference type="Proteomes" id="UP000230131">
    <property type="component" value="Unassembled WGS sequence"/>
</dbReference>
<comment type="catalytic activity">
    <reaction evidence="12 13">
        <text>Endonucleolytic cleavage at a junction such as a reciprocal single-stranded crossover between two homologous DNA duplexes (Holliday junction).</text>
        <dbReference type="EC" id="3.1.21.10"/>
    </reaction>
</comment>
<reference evidence="16" key="1">
    <citation type="submission" date="2017-09" db="EMBL/GenBank/DDBJ databases">
        <title>Depth-based differentiation of microbial function through sediment-hosted aquifers and enrichment of novel symbionts in the deep terrestrial subsurface.</title>
        <authorList>
            <person name="Probst A.J."/>
            <person name="Ladd B."/>
            <person name="Jarett J.K."/>
            <person name="Geller-Mcgrath D.E."/>
            <person name="Sieber C.M.K."/>
            <person name="Emerson J.B."/>
            <person name="Anantharaman K."/>
            <person name="Thomas B.C."/>
            <person name="Malmstrom R."/>
            <person name="Stieglmeier M."/>
            <person name="Klingl A."/>
            <person name="Woyke T."/>
            <person name="Ryan C.M."/>
            <person name="Banfield J.F."/>
        </authorList>
    </citation>
    <scope>NUCLEOTIDE SEQUENCE [LARGE SCALE GENOMIC DNA]</scope>
</reference>
<gene>
    <name evidence="13" type="primary">ruvC</name>
    <name evidence="15" type="ORF">COS59_00205</name>
</gene>
<dbReference type="GO" id="GO:0008821">
    <property type="term" value="F:crossover junction DNA endonuclease activity"/>
    <property type="evidence" value="ECO:0007669"/>
    <property type="project" value="UniProtKB-UniRule"/>
</dbReference>
<dbReference type="InterPro" id="IPR012337">
    <property type="entry name" value="RNaseH-like_sf"/>
</dbReference>
<dbReference type="NCBIfam" id="TIGR00228">
    <property type="entry name" value="ruvC"/>
    <property type="match status" value="1"/>
</dbReference>
<comment type="subunit">
    <text evidence="13">Homodimer which binds Holliday junction (HJ) DNA. The HJ becomes 2-fold symmetrical on binding to RuvC with unstacked arms; it has a different conformation from HJ DNA in complex with RuvA. In the full resolvosome a probable DNA-RuvA(4)-RuvB(12)-RuvC(2) complex forms which resolves the HJ.</text>
</comment>
<feature type="active site" evidence="13">
    <location>
        <position position="66"/>
    </location>
</feature>
<dbReference type="HAMAP" id="MF_00034">
    <property type="entry name" value="RuvC"/>
    <property type="match status" value="1"/>
</dbReference>
<feature type="binding site" evidence="13">
    <location>
        <position position="139"/>
    </location>
    <ligand>
        <name>Mg(2+)</name>
        <dbReference type="ChEBI" id="CHEBI:18420"/>
        <label>1</label>
    </ligand>
</feature>
<evidence type="ECO:0000256" key="13">
    <source>
        <dbReference type="HAMAP-Rule" id="MF_00034"/>
    </source>
</evidence>
<feature type="active site" evidence="13">
    <location>
        <position position="7"/>
    </location>
</feature>
<name>A0A2M7B8E9_9BACT</name>
<dbReference type="EMBL" id="PEVH01000005">
    <property type="protein sequence ID" value="PIU99363.1"/>
    <property type="molecule type" value="Genomic_DNA"/>
</dbReference>
<dbReference type="GO" id="GO:0005737">
    <property type="term" value="C:cytoplasm"/>
    <property type="evidence" value="ECO:0007669"/>
    <property type="project" value="UniProtKB-SubCell"/>
</dbReference>
<dbReference type="PANTHER" id="PTHR30194">
    <property type="entry name" value="CROSSOVER JUNCTION ENDODEOXYRIBONUCLEASE RUVC"/>
    <property type="match status" value="1"/>
</dbReference>
<comment type="similarity">
    <text evidence="1 13">Belongs to the RuvC family.</text>
</comment>
<evidence type="ECO:0000256" key="3">
    <source>
        <dbReference type="ARBA" id="ARBA00022722"/>
    </source>
</evidence>
<dbReference type="GO" id="GO:0006310">
    <property type="term" value="P:DNA recombination"/>
    <property type="evidence" value="ECO:0007669"/>
    <property type="project" value="UniProtKB-UniRule"/>
</dbReference>
<feature type="binding site" evidence="13">
    <location>
        <position position="7"/>
    </location>
    <ligand>
        <name>Mg(2+)</name>
        <dbReference type="ChEBI" id="CHEBI:18420"/>
        <label>1</label>
    </ligand>
</feature>
<dbReference type="PROSITE" id="PS01321">
    <property type="entry name" value="RUVC"/>
    <property type="match status" value="1"/>
</dbReference>
<dbReference type="Gene3D" id="3.30.420.10">
    <property type="entry name" value="Ribonuclease H-like superfamily/Ribonuclease H"/>
    <property type="match status" value="1"/>
</dbReference>
<keyword evidence="9 13" id="KW-0238">DNA-binding</keyword>
<evidence type="ECO:0000256" key="11">
    <source>
        <dbReference type="ARBA" id="ARBA00023204"/>
    </source>
</evidence>
<feature type="active site" evidence="13">
    <location>
        <position position="139"/>
    </location>
</feature>
<dbReference type="InterPro" id="IPR002176">
    <property type="entry name" value="X-over_junc_endoDNase_RuvC"/>
</dbReference>
<evidence type="ECO:0000256" key="6">
    <source>
        <dbReference type="ARBA" id="ARBA00022763"/>
    </source>
</evidence>
<evidence type="ECO:0000313" key="16">
    <source>
        <dbReference type="Proteomes" id="UP000230131"/>
    </source>
</evidence>
<dbReference type="GO" id="GO:0003677">
    <property type="term" value="F:DNA binding"/>
    <property type="evidence" value="ECO:0007669"/>
    <property type="project" value="UniProtKB-KW"/>
</dbReference>
<evidence type="ECO:0000256" key="5">
    <source>
        <dbReference type="ARBA" id="ARBA00022759"/>
    </source>
</evidence>
<evidence type="ECO:0000256" key="2">
    <source>
        <dbReference type="ARBA" id="ARBA00022490"/>
    </source>
</evidence>
<evidence type="ECO:0000256" key="8">
    <source>
        <dbReference type="ARBA" id="ARBA00022842"/>
    </source>
</evidence>
<dbReference type="GO" id="GO:0006281">
    <property type="term" value="P:DNA repair"/>
    <property type="evidence" value="ECO:0007669"/>
    <property type="project" value="UniProtKB-UniRule"/>
</dbReference>
<keyword evidence="8 13" id="KW-0460">Magnesium</keyword>
<proteinExistence type="inferred from homology"/>
<protein>
    <recommendedName>
        <fullName evidence="13 14">Crossover junction endodeoxyribonuclease RuvC</fullName>
        <ecNumber evidence="13 14">3.1.21.10</ecNumber>
    </recommendedName>
    <alternativeName>
        <fullName evidence="13">Holliday junction nuclease RuvC</fullName>
    </alternativeName>
    <alternativeName>
        <fullName evidence="13">Holliday junction resolvase RuvC</fullName>
    </alternativeName>
</protein>
<dbReference type="CDD" id="cd16962">
    <property type="entry name" value="RuvC"/>
    <property type="match status" value="1"/>
</dbReference>
<dbReference type="EC" id="3.1.21.10" evidence="13 14"/>
<dbReference type="SUPFAM" id="SSF53098">
    <property type="entry name" value="Ribonuclease H-like"/>
    <property type="match status" value="1"/>
</dbReference>
<keyword evidence="10 13" id="KW-0233">DNA recombination</keyword>
<dbReference type="NCBIfam" id="NF000711">
    <property type="entry name" value="PRK00039.2-1"/>
    <property type="match status" value="1"/>
</dbReference>
<comment type="caution">
    <text evidence="15">The sequence shown here is derived from an EMBL/GenBank/DDBJ whole genome shotgun (WGS) entry which is preliminary data.</text>
</comment>
<evidence type="ECO:0000256" key="12">
    <source>
        <dbReference type="ARBA" id="ARBA00029354"/>
    </source>
</evidence>
<dbReference type="PRINTS" id="PR00696">
    <property type="entry name" value="RSOLVASERUVC"/>
</dbReference>
<comment type="function">
    <text evidence="13">The RuvA-RuvB-RuvC complex processes Holliday junction (HJ) DNA during genetic recombination and DNA repair. Endonuclease that resolves HJ intermediates. Cleaves cruciform DNA by making single-stranded nicks across the HJ at symmetrical positions within the homologous arms, yielding a 5'-phosphate and a 3'-hydroxyl group; requires a central core of homology in the junction. The consensus cleavage sequence is 5'-(A/T)TT(C/G)-3'. Cleavage occurs on the 3'-side of the TT dinucleotide at the point of strand exchange. HJ branch migration catalyzed by RuvA-RuvB allows RuvC to scan DNA until it finds its consensus sequence, where it cleaves and resolves the cruciform DNA.</text>
</comment>
<keyword evidence="7 13" id="KW-0378">Hydrolase</keyword>
<organism evidence="15 16">
    <name type="scientific">Candidatus Wolfebacteria bacterium CG03_land_8_20_14_0_80_36_15</name>
    <dbReference type="NCBI Taxonomy" id="1975067"/>
    <lineage>
        <taxon>Bacteria</taxon>
        <taxon>Candidatus Wolfeibacteriota</taxon>
    </lineage>
</organism>
<dbReference type="PANTHER" id="PTHR30194:SF3">
    <property type="entry name" value="CROSSOVER JUNCTION ENDODEOXYRIBONUCLEASE RUVC"/>
    <property type="match status" value="1"/>
</dbReference>
<keyword evidence="5 13" id="KW-0255">Endonuclease</keyword>
<dbReference type="Pfam" id="PF02075">
    <property type="entry name" value="RuvC"/>
    <property type="match status" value="1"/>
</dbReference>
<sequence length="161" mass="17899">MLILGIDPGTTRIGYGLVKKTRKNLKLVNCGVFTTTAKDMPGRLSCLAKNVKKTLKEFSPDFVAIERIFFFKNKKTAFEIAQAVGVLTLISAQFKINQVHYTPLEIKQTITGYGLADKEEVAKRVVKVLRLESFNGLDDASDALAVALTAVCRLYKKSKRK</sequence>
<evidence type="ECO:0000313" key="15">
    <source>
        <dbReference type="EMBL" id="PIU99363.1"/>
    </source>
</evidence>
<evidence type="ECO:0000256" key="10">
    <source>
        <dbReference type="ARBA" id="ARBA00023172"/>
    </source>
</evidence>
<keyword evidence="2 13" id="KW-0963">Cytoplasm</keyword>
<evidence type="ECO:0000256" key="7">
    <source>
        <dbReference type="ARBA" id="ARBA00022801"/>
    </source>
</evidence>
<dbReference type="InterPro" id="IPR020563">
    <property type="entry name" value="X-over_junc_endoDNase_Mg_BS"/>
</dbReference>
<keyword evidence="3 13" id="KW-0540">Nuclease</keyword>
<feature type="binding site" evidence="13">
    <location>
        <position position="66"/>
    </location>
    <ligand>
        <name>Mg(2+)</name>
        <dbReference type="ChEBI" id="CHEBI:18420"/>
        <label>2</label>
    </ligand>
</feature>
<keyword evidence="4 13" id="KW-0479">Metal-binding</keyword>
<dbReference type="GO" id="GO:0048476">
    <property type="term" value="C:Holliday junction resolvase complex"/>
    <property type="evidence" value="ECO:0007669"/>
    <property type="project" value="UniProtKB-UniRule"/>
</dbReference>
<keyword evidence="6 13" id="KW-0227">DNA damage</keyword>
<evidence type="ECO:0000256" key="1">
    <source>
        <dbReference type="ARBA" id="ARBA00009518"/>
    </source>
</evidence>
<dbReference type="InterPro" id="IPR036397">
    <property type="entry name" value="RNaseH_sf"/>
</dbReference>
<evidence type="ECO:0000256" key="4">
    <source>
        <dbReference type="ARBA" id="ARBA00022723"/>
    </source>
</evidence>
<keyword evidence="11 13" id="KW-0234">DNA repair</keyword>
<dbReference type="FunFam" id="3.30.420.10:FF:000002">
    <property type="entry name" value="Crossover junction endodeoxyribonuclease RuvC"/>
    <property type="match status" value="1"/>
</dbReference>
<comment type="subcellular location">
    <subcellularLocation>
        <location evidence="13">Cytoplasm</location>
    </subcellularLocation>
</comment>
<comment type="cofactor">
    <cofactor evidence="13">
        <name>Mg(2+)</name>
        <dbReference type="ChEBI" id="CHEBI:18420"/>
    </cofactor>
    <text evidence="13">Binds 2 Mg(2+) ion per subunit.</text>
</comment>